<accession>A0A2S9J575</accession>
<dbReference type="PANTHER" id="PTHR30627:SF1">
    <property type="entry name" value="PEPTIDOGLYCAN D,D-TRANSPEPTIDASE FTSI"/>
    <property type="match status" value="1"/>
</dbReference>
<dbReference type="CDD" id="cd06575">
    <property type="entry name" value="PASTA_Pbp2x-like_2"/>
    <property type="match status" value="1"/>
</dbReference>
<feature type="transmembrane region" description="Helical" evidence="4">
    <location>
        <begin position="7"/>
        <end position="26"/>
    </location>
</feature>
<dbReference type="GO" id="GO:0071555">
    <property type="term" value="P:cell wall organization"/>
    <property type="evidence" value="ECO:0007669"/>
    <property type="project" value="TreeGrafter"/>
</dbReference>
<evidence type="ECO:0000313" key="6">
    <source>
        <dbReference type="EMBL" id="PRD47925.1"/>
    </source>
</evidence>
<dbReference type="Proteomes" id="UP000239711">
    <property type="component" value="Unassembled WGS sequence"/>
</dbReference>
<dbReference type="Gene3D" id="3.40.710.10">
    <property type="entry name" value="DD-peptidase/beta-lactamase superfamily"/>
    <property type="match status" value="1"/>
</dbReference>
<dbReference type="Gene3D" id="3.30.450.330">
    <property type="match status" value="1"/>
</dbReference>
<keyword evidence="4" id="KW-1133">Transmembrane helix</keyword>
<evidence type="ECO:0000259" key="5">
    <source>
        <dbReference type="PROSITE" id="PS51178"/>
    </source>
</evidence>
<dbReference type="Pfam" id="PF00905">
    <property type="entry name" value="Transpeptidase"/>
    <property type="match status" value="1"/>
</dbReference>
<dbReference type="Pfam" id="PF03717">
    <property type="entry name" value="PBP_dimer"/>
    <property type="match status" value="1"/>
</dbReference>
<dbReference type="EMBL" id="PVBQ01000005">
    <property type="protein sequence ID" value="PRD47925.1"/>
    <property type="molecule type" value="Genomic_DNA"/>
</dbReference>
<sequence>MNIRKTILIRVYAAFGLMVLFALTVFGKLLHLQYVDGGEWRAMVDSLTIRERGIEAARGNIYANDGSLLATSVPEYELRFDAMSIPSEADDVFHSKVDSLATRLSVHFKDKSSRQYLVLLKNARAKRQRYVLIKRNVSHQDLKTIKTFPLLHAFREGRKRYPTSLVTVRENKRILPFTNLAARTIGYKNTKGDTVLVGLEGAYGKYIDGTSGSQLMQRIAGGVWVPVNREVEVAPVDGSDIISTLDVNMQDMAQRALEKQLIASDADNGCVVVMEVNTGEVRAIANFTRDKEGVFREKYNYAIAQGADPGSTFKLASYLALLDDGFVDTSSTVDIGNGTYKVPAHTIRDSHAPKKSVLTVKEAFEESSNVGVAKLINTYYGNKPAKYTSKLHHFGLGKPLGLQIPGEAIPWVKTPDSRTWSKLSLVQMAYGYELRLTPLQTLALYNAVANDGKLLAPLFVKEIRHLGNTVERFDAKVLNKQIASKEAIRKMQAMLEGVMTEGTGKRLSSPLYTSAGKTGTAQMNDGAKGYGQRRYQSSFAGYFPAENPKYSMIVVIRNPRKGYYGGAIAGPVFKELADMIYANDLTLHGTLANRKVNTSGAKLPLTLRGSKEASNTVYQALGFNPSNWDTIAQAADSSTKAVPFVEAQVKEGVVPNVLGMGLSDAIFTMENAGFKTKISGWGKVVTQSLVAGTRLKVGTPIELALN</sequence>
<dbReference type="GO" id="GO:0004180">
    <property type="term" value="F:carboxypeptidase activity"/>
    <property type="evidence" value="ECO:0007669"/>
    <property type="project" value="UniProtKB-KW"/>
</dbReference>
<dbReference type="PANTHER" id="PTHR30627">
    <property type="entry name" value="PEPTIDOGLYCAN D,D-TRANSPEPTIDASE"/>
    <property type="match status" value="1"/>
</dbReference>
<keyword evidence="7" id="KW-1185">Reference proteome</keyword>
<dbReference type="GO" id="GO:0005886">
    <property type="term" value="C:plasma membrane"/>
    <property type="evidence" value="ECO:0007669"/>
    <property type="project" value="TreeGrafter"/>
</dbReference>
<keyword evidence="4" id="KW-0812">Transmembrane</keyword>
<comment type="subcellular location">
    <subcellularLocation>
        <location evidence="1">Membrane</location>
    </subcellularLocation>
</comment>
<dbReference type="InterPro" id="IPR005543">
    <property type="entry name" value="PASTA_dom"/>
</dbReference>
<dbReference type="AlphaFoldDB" id="A0A2S9J575"/>
<proteinExistence type="predicted"/>
<keyword evidence="2" id="KW-0645">Protease</keyword>
<dbReference type="OrthoDB" id="9804124at2"/>
<comment type="caution">
    <text evidence="6">The sequence shown here is derived from an EMBL/GenBank/DDBJ whole genome shotgun (WGS) entry which is preliminary data.</text>
</comment>
<keyword evidence="6" id="KW-0131">Cell cycle</keyword>
<dbReference type="Gene3D" id="3.90.1310.10">
    <property type="entry name" value="Penicillin-binding protein 2a (Domain 2)"/>
    <property type="match status" value="1"/>
</dbReference>
<dbReference type="InterPro" id="IPR036138">
    <property type="entry name" value="PBP_dimer_sf"/>
</dbReference>
<dbReference type="InterPro" id="IPR005311">
    <property type="entry name" value="PBP_dimer"/>
</dbReference>
<dbReference type="SUPFAM" id="SSF54184">
    <property type="entry name" value="Penicillin-binding protein 2x (pbp-2x), c-terminal domain"/>
    <property type="match status" value="1"/>
</dbReference>
<evidence type="ECO:0000256" key="4">
    <source>
        <dbReference type="SAM" id="Phobius"/>
    </source>
</evidence>
<keyword evidence="2" id="KW-0378">Hydrolase</keyword>
<dbReference type="SUPFAM" id="SSF56601">
    <property type="entry name" value="beta-lactamase/transpeptidase-like"/>
    <property type="match status" value="1"/>
</dbReference>
<organism evidence="6 7">
    <name type="scientific">Sphingobacterium haloxyli</name>
    <dbReference type="NCBI Taxonomy" id="2100533"/>
    <lineage>
        <taxon>Bacteria</taxon>
        <taxon>Pseudomonadati</taxon>
        <taxon>Bacteroidota</taxon>
        <taxon>Sphingobacteriia</taxon>
        <taxon>Sphingobacteriales</taxon>
        <taxon>Sphingobacteriaceae</taxon>
        <taxon>Sphingobacterium</taxon>
    </lineage>
</organism>
<evidence type="ECO:0000256" key="3">
    <source>
        <dbReference type="ARBA" id="ARBA00023136"/>
    </source>
</evidence>
<name>A0A2S9J575_9SPHI</name>
<dbReference type="SMART" id="SM00740">
    <property type="entry name" value="PASTA"/>
    <property type="match status" value="1"/>
</dbReference>
<reference evidence="6 7" key="1">
    <citation type="submission" date="2018-02" db="EMBL/GenBank/DDBJ databases">
        <title>The draft genome of Sphingobacterium sp. 5JN-11.</title>
        <authorList>
            <person name="Liu L."/>
            <person name="Li L."/>
            <person name="Liang L."/>
            <person name="Zhang X."/>
            <person name="Wang T."/>
        </authorList>
    </citation>
    <scope>NUCLEOTIDE SEQUENCE [LARGE SCALE GENOMIC DNA]</scope>
    <source>
        <strain evidence="6 7">5JN-11</strain>
    </source>
</reference>
<dbReference type="GO" id="GO:0051301">
    <property type="term" value="P:cell division"/>
    <property type="evidence" value="ECO:0007669"/>
    <property type="project" value="UniProtKB-KW"/>
</dbReference>
<keyword evidence="6" id="KW-0132">Cell division</keyword>
<keyword evidence="3 4" id="KW-0472">Membrane</keyword>
<dbReference type="SUPFAM" id="SSF56519">
    <property type="entry name" value="Penicillin binding protein dimerisation domain"/>
    <property type="match status" value="1"/>
</dbReference>
<feature type="domain" description="PASTA" evidence="5">
    <location>
        <begin position="648"/>
        <end position="706"/>
    </location>
</feature>
<evidence type="ECO:0000256" key="1">
    <source>
        <dbReference type="ARBA" id="ARBA00004370"/>
    </source>
</evidence>
<dbReference type="InterPro" id="IPR001460">
    <property type="entry name" value="PCN-bd_Tpept"/>
</dbReference>
<dbReference type="InterPro" id="IPR012338">
    <property type="entry name" value="Beta-lactam/transpept-like"/>
</dbReference>
<dbReference type="Pfam" id="PF03793">
    <property type="entry name" value="PASTA"/>
    <property type="match status" value="1"/>
</dbReference>
<dbReference type="RefSeq" id="WP_105716552.1">
    <property type="nucleotide sequence ID" value="NZ_PVBQ01000005.1"/>
</dbReference>
<gene>
    <name evidence="6" type="ORF">C5745_08435</name>
</gene>
<evidence type="ECO:0000256" key="2">
    <source>
        <dbReference type="ARBA" id="ARBA00022645"/>
    </source>
</evidence>
<dbReference type="InterPro" id="IPR050515">
    <property type="entry name" value="Beta-lactam/transpept"/>
</dbReference>
<dbReference type="Gene3D" id="3.30.10.20">
    <property type="match status" value="1"/>
</dbReference>
<protein>
    <submittedName>
        <fullName evidence="6">Cell division protein</fullName>
    </submittedName>
</protein>
<evidence type="ECO:0000313" key="7">
    <source>
        <dbReference type="Proteomes" id="UP000239711"/>
    </source>
</evidence>
<keyword evidence="2" id="KW-0121">Carboxypeptidase</keyword>
<dbReference type="GO" id="GO:0008658">
    <property type="term" value="F:penicillin binding"/>
    <property type="evidence" value="ECO:0007669"/>
    <property type="project" value="InterPro"/>
</dbReference>
<dbReference type="PROSITE" id="PS51178">
    <property type="entry name" value="PASTA"/>
    <property type="match status" value="1"/>
</dbReference>